<dbReference type="SUPFAM" id="SSF49777">
    <property type="entry name" value="PEBP-like"/>
    <property type="match status" value="1"/>
</dbReference>
<name>A0A7W6IC71_9HYPH</name>
<dbReference type="RefSeq" id="WP_035458333.1">
    <property type="nucleotide sequence ID" value="NZ_JACIDC010000001.1"/>
</dbReference>
<reference evidence="1 2" key="1">
    <citation type="submission" date="2020-08" db="EMBL/GenBank/DDBJ databases">
        <title>Genomic Encyclopedia of Type Strains, Phase IV (KMG-IV): sequencing the most valuable type-strain genomes for metagenomic binning, comparative biology and taxonomic classification.</title>
        <authorList>
            <person name="Goeker M."/>
        </authorList>
    </citation>
    <scope>NUCLEOTIDE SEQUENCE [LARGE SCALE GENOMIC DNA]</scope>
    <source>
        <strain evidence="1 2">DSM 15743</strain>
    </source>
</reference>
<gene>
    <name evidence="1" type="ORF">GGR34_000363</name>
</gene>
<dbReference type="InterPro" id="IPR008914">
    <property type="entry name" value="PEBP"/>
</dbReference>
<protein>
    <recommendedName>
        <fullName evidence="3">YbhB/YbcL family Raf kinase inhibitor-like protein</fullName>
    </recommendedName>
</protein>
<evidence type="ECO:0000313" key="2">
    <source>
        <dbReference type="Proteomes" id="UP000519439"/>
    </source>
</evidence>
<dbReference type="EMBL" id="JACIDC010000001">
    <property type="protein sequence ID" value="MBB4038734.1"/>
    <property type="molecule type" value="Genomic_DNA"/>
</dbReference>
<dbReference type="Proteomes" id="UP000519439">
    <property type="component" value="Unassembled WGS sequence"/>
</dbReference>
<sequence length="152" mass="16873">MQLRSDAFHDGAVIPDRYTCDGADLSPPLRWDGAPEETLSFALLCLDPDAPRGTWHHWAAYDIPAEMRELGPGAAQAAARHGFRQAINDFRKHGYGGPCPPRGGGPHHYRFHLLALDVAHLPMAGDSLCQDVEREARRHLLAEARLMGVYER</sequence>
<dbReference type="Pfam" id="PF01161">
    <property type="entry name" value="PBP"/>
    <property type="match status" value="1"/>
</dbReference>
<proteinExistence type="predicted"/>
<dbReference type="Gene3D" id="3.90.280.10">
    <property type="entry name" value="PEBP-like"/>
    <property type="match status" value="1"/>
</dbReference>
<organism evidence="1 2">
    <name type="scientific">Microvirga flocculans</name>
    <dbReference type="NCBI Taxonomy" id="217168"/>
    <lineage>
        <taxon>Bacteria</taxon>
        <taxon>Pseudomonadati</taxon>
        <taxon>Pseudomonadota</taxon>
        <taxon>Alphaproteobacteria</taxon>
        <taxon>Hyphomicrobiales</taxon>
        <taxon>Methylobacteriaceae</taxon>
        <taxon>Microvirga</taxon>
    </lineage>
</organism>
<dbReference type="AlphaFoldDB" id="A0A7W6IC71"/>
<dbReference type="PANTHER" id="PTHR30289:SF1">
    <property type="entry name" value="PEBP (PHOSPHATIDYLETHANOLAMINE-BINDING PROTEIN) FAMILY PROTEIN"/>
    <property type="match status" value="1"/>
</dbReference>
<accession>A0A7W6IC71</accession>
<comment type="caution">
    <text evidence="1">The sequence shown here is derived from an EMBL/GenBank/DDBJ whole genome shotgun (WGS) entry which is preliminary data.</text>
</comment>
<dbReference type="InterPro" id="IPR005247">
    <property type="entry name" value="YbhB_YbcL/LppC-like"/>
</dbReference>
<dbReference type="PANTHER" id="PTHR30289">
    <property type="entry name" value="UNCHARACTERIZED PROTEIN YBCL-RELATED"/>
    <property type="match status" value="1"/>
</dbReference>
<dbReference type="InterPro" id="IPR036610">
    <property type="entry name" value="PEBP-like_sf"/>
</dbReference>
<dbReference type="NCBIfam" id="TIGR00481">
    <property type="entry name" value="YbhB/YbcL family Raf kinase inhibitor-like protein"/>
    <property type="match status" value="1"/>
</dbReference>
<evidence type="ECO:0008006" key="3">
    <source>
        <dbReference type="Google" id="ProtNLM"/>
    </source>
</evidence>
<keyword evidence="2" id="KW-1185">Reference proteome</keyword>
<evidence type="ECO:0000313" key="1">
    <source>
        <dbReference type="EMBL" id="MBB4038734.1"/>
    </source>
</evidence>
<dbReference type="CDD" id="cd00865">
    <property type="entry name" value="PEBP_bact_arch"/>
    <property type="match status" value="1"/>
</dbReference>